<comment type="catalytic activity">
    <reaction evidence="19">
        <text>2'-deoxyribonucleotide-(2'-deoxyribose 5'-phosphate)-2'-deoxyribonucleotide-DNA = a 3'-end 2'-deoxyribonucleotide-(2,3-dehydro-2,3-deoxyribose 5'-phosphate)-DNA + a 5'-end 5'-phospho-2'-deoxyribonucleoside-DNA + H(+)</text>
        <dbReference type="Rhea" id="RHEA:66592"/>
        <dbReference type="Rhea" id="RHEA-COMP:13180"/>
        <dbReference type="Rhea" id="RHEA-COMP:16897"/>
        <dbReference type="Rhea" id="RHEA-COMP:17067"/>
        <dbReference type="ChEBI" id="CHEBI:15378"/>
        <dbReference type="ChEBI" id="CHEBI:136412"/>
        <dbReference type="ChEBI" id="CHEBI:157695"/>
        <dbReference type="ChEBI" id="CHEBI:167181"/>
        <dbReference type="EC" id="4.2.99.18"/>
    </reaction>
</comment>
<dbReference type="Proteomes" id="UP000199581">
    <property type="component" value="Unassembled WGS sequence"/>
</dbReference>
<dbReference type="InterPro" id="IPR015886">
    <property type="entry name" value="H2TH_FPG"/>
</dbReference>
<dbReference type="InterPro" id="IPR035937">
    <property type="entry name" value="FPG_N"/>
</dbReference>
<dbReference type="CDD" id="cd08966">
    <property type="entry name" value="EcFpg-like_N"/>
    <property type="match status" value="1"/>
</dbReference>
<keyword evidence="8" id="KW-0479">Metal-binding</keyword>
<dbReference type="EMBL" id="FOTO01000010">
    <property type="protein sequence ID" value="SFL96042.1"/>
    <property type="molecule type" value="Genomic_DNA"/>
</dbReference>
<comment type="caution">
    <text evidence="23">The sequence shown here is derived from an EMBL/GenBank/DDBJ whole genome shotgun (WGS) entry which is preliminary data.</text>
</comment>
<sequence>MPELPEVETIARGLYTLVQGRRILEAHLLTPSVLRAGHPDSLPGRTITHVSRRAKLLLVHLDQGECLAFHLKMTGRVWIASPGQELPRHTHLVCDLEGRDRLIFEDTRRFGFFGIYKPQDLETWSFYRSLGPEPLESSSEELAERIGTRRACVKGLLLNQTILAGIGNIYADESLFAARIHPASLASSIPPERRIVLCSELRRILLEAIAAGGSTISDYRNAYGKSGIFQDSFAVYGKKGEPCPACKKPLQAAKIAGRTSTHCVTCQKKY</sequence>
<evidence type="ECO:0000256" key="20">
    <source>
        <dbReference type="PROSITE-ProRule" id="PRU00391"/>
    </source>
</evidence>
<name>A0A8G2C4D6_DESNO</name>
<evidence type="ECO:0000256" key="7">
    <source>
        <dbReference type="ARBA" id="ARBA00016240"/>
    </source>
</evidence>
<evidence type="ECO:0000256" key="18">
    <source>
        <dbReference type="ARBA" id="ARBA00030638"/>
    </source>
</evidence>
<dbReference type="SMART" id="SM00898">
    <property type="entry name" value="Fapy_DNA_glyco"/>
    <property type="match status" value="1"/>
</dbReference>
<keyword evidence="15" id="KW-0456">Lyase</keyword>
<evidence type="ECO:0000256" key="11">
    <source>
        <dbReference type="ARBA" id="ARBA00022801"/>
    </source>
</evidence>
<keyword evidence="17" id="KW-0326">Glycosidase</keyword>
<proteinExistence type="inferred from homology"/>
<dbReference type="GO" id="GO:0008270">
    <property type="term" value="F:zinc ion binding"/>
    <property type="evidence" value="ECO:0007669"/>
    <property type="project" value="UniProtKB-KW"/>
</dbReference>
<gene>
    <name evidence="23" type="ORF">SAMN05421830_11047</name>
</gene>
<dbReference type="InterPro" id="IPR010979">
    <property type="entry name" value="Ribosomal_uS13-like_H2TH"/>
</dbReference>
<accession>A0A8G2C4D6</accession>
<dbReference type="GO" id="GO:0034039">
    <property type="term" value="F:8-oxo-7,8-dihydroguanine DNA N-glycosylase activity"/>
    <property type="evidence" value="ECO:0007669"/>
    <property type="project" value="TreeGrafter"/>
</dbReference>
<evidence type="ECO:0000259" key="22">
    <source>
        <dbReference type="PROSITE" id="PS51068"/>
    </source>
</evidence>
<dbReference type="FunFam" id="1.10.8.50:FF:000003">
    <property type="entry name" value="Formamidopyrimidine-DNA glycosylase"/>
    <property type="match status" value="1"/>
</dbReference>
<evidence type="ECO:0000256" key="19">
    <source>
        <dbReference type="ARBA" id="ARBA00044632"/>
    </source>
</evidence>
<evidence type="ECO:0000256" key="16">
    <source>
        <dbReference type="ARBA" id="ARBA00023268"/>
    </source>
</evidence>
<keyword evidence="13" id="KW-0238">DNA-binding</keyword>
<dbReference type="InterPro" id="IPR012319">
    <property type="entry name" value="FPG_cat"/>
</dbReference>
<dbReference type="RefSeq" id="WP_092193249.1">
    <property type="nucleotide sequence ID" value="NZ_FOTO01000010.1"/>
</dbReference>
<keyword evidence="14" id="KW-0234">DNA repair</keyword>
<dbReference type="SMART" id="SM01232">
    <property type="entry name" value="H2TH"/>
    <property type="match status" value="1"/>
</dbReference>
<keyword evidence="12" id="KW-0862">Zinc</keyword>
<dbReference type="EC" id="4.2.99.18" evidence="6"/>
<feature type="domain" description="Formamidopyrimidine-DNA glycosylase catalytic" evidence="22">
    <location>
        <begin position="2"/>
        <end position="111"/>
    </location>
</feature>
<dbReference type="PANTHER" id="PTHR22993">
    <property type="entry name" value="FORMAMIDOPYRIMIDINE-DNA GLYCOSYLASE"/>
    <property type="match status" value="1"/>
</dbReference>
<dbReference type="Gene3D" id="1.10.8.50">
    <property type="match status" value="1"/>
</dbReference>
<dbReference type="OrthoDB" id="9800855at2"/>
<evidence type="ECO:0000256" key="12">
    <source>
        <dbReference type="ARBA" id="ARBA00022833"/>
    </source>
</evidence>
<dbReference type="GO" id="GO:0003684">
    <property type="term" value="F:damaged DNA binding"/>
    <property type="evidence" value="ECO:0007669"/>
    <property type="project" value="InterPro"/>
</dbReference>
<dbReference type="AlphaFoldDB" id="A0A8G2C4D6"/>
<dbReference type="PROSITE" id="PS51068">
    <property type="entry name" value="FPG_CAT"/>
    <property type="match status" value="1"/>
</dbReference>
<evidence type="ECO:0000256" key="14">
    <source>
        <dbReference type="ARBA" id="ARBA00023204"/>
    </source>
</evidence>
<dbReference type="Gene3D" id="3.20.190.10">
    <property type="entry name" value="MutM-like, N-terminal"/>
    <property type="match status" value="1"/>
</dbReference>
<keyword evidence="10 20" id="KW-0863">Zinc-finger</keyword>
<dbReference type="PROSITE" id="PS51066">
    <property type="entry name" value="ZF_FPG_2"/>
    <property type="match status" value="1"/>
</dbReference>
<evidence type="ECO:0000313" key="23">
    <source>
        <dbReference type="EMBL" id="SFL96042.1"/>
    </source>
</evidence>
<evidence type="ECO:0000256" key="9">
    <source>
        <dbReference type="ARBA" id="ARBA00022763"/>
    </source>
</evidence>
<keyword evidence="9" id="KW-0227">DNA damage</keyword>
<dbReference type="Pfam" id="PF01149">
    <property type="entry name" value="Fapy_DNA_glyco"/>
    <property type="match status" value="1"/>
</dbReference>
<dbReference type="GO" id="GO:0140078">
    <property type="term" value="F:class I DNA-(apurinic or apyrimidinic site) endonuclease activity"/>
    <property type="evidence" value="ECO:0007669"/>
    <property type="project" value="UniProtKB-EC"/>
</dbReference>
<evidence type="ECO:0000313" key="24">
    <source>
        <dbReference type="Proteomes" id="UP000199581"/>
    </source>
</evidence>
<dbReference type="SUPFAM" id="SSF57716">
    <property type="entry name" value="Glucocorticoid receptor-like (DNA-binding domain)"/>
    <property type="match status" value="1"/>
</dbReference>
<keyword evidence="16" id="KW-0511">Multifunctional enzyme</keyword>
<dbReference type="SUPFAM" id="SSF46946">
    <property type="entry name" value="S13-like H2TH domain"/>
    <property type="match status" value="1"/>
</dbReference>
<keyword evidence="24" id="KW-1185">Reference proteome</keyword>
<comment type="similarity">
    <text evidence="3">Belongs to the FPG family.</text>
</comment>
<dbReference type="EC" id="3.2.2.23" evidence="5"/>
<dbReference type="InterPro" id="IPR000214">
    <property type="entry name" value="Znf_DNA_glyclase/AP_lyase"/>
</dbReference>
<comment type="subunit">
    <text evidence="4">Monomer.</text>
</comment>
<dbReference type="GO" id="GO:0006284">
    <property type="term" value="P:base-excision repair"/>
    <property type="evidence" value="ECO:0007669"/>
    <property type="project" value="InterPro"/>
</dbReference>
<dbReference type="PANTHER" id="PTHR22993:SF9">
    <property type="entry name" value="FORMAMIDOPYRIMIDINE-DNA GLYCOSYLASE"/>
    <property type="match status" value="1"/>
</dbReference>
<comment type="cofactor">
    <cofactor evidence="2">
        <name>Zn(2+)</name>
        <dbReference type="ChEBI" id="CHEBI:29105"/>
    </cofactor>
</comment>
<dbReference type="SUPFAM" id="SSF81624">
    <property type="entry name" value="N-terminal domain of MutM-like DNA repair proteins"/>
    <property type="match status" value="1"/>
</dbReference>
<dbReference type="NCBIfam" id="NF002211">
    <property type="entry name" value="PRK01103.1"/>
    <property type="match status" value="1"/>
</dbReference>
<evidence type="ECO:0000259" key="21">
    <source>
        <dbReference type="PROSITE" id="PS51066"/>
    </source>
</evidence>
<evidence type="ECO:0000256" key="5">
    <source>
        <dbReference type="ARBA" id="ARBA00012024"/>
    </source>
</evidence>
<evidence type="ECO:0000256" key="3">
    <source>
        <dbReference type="ARBA" id="ARBA00009409"/>
    </source>
</evidence>
<organism evidence="23 24">
    <name type="scientific">Desulfomicrobium norvegicum (strain DSM 1741 / NCIMB 8310)</name>
    <name type="common">Desulfovibrio baculatus (strain Norway 4)</name>
    <name type="synonym">Desulfovibrio desulfuricans (strain Norway 4)</name>
    <dbReference type="NCBI Taxonomy" id="52561"/>
    <lineage>
        <taxon>Bacteria</taxon>
        <taxon>Pseudomonadati</taxon>
        <taxon>Thermodesulfobacteriota</taxon>
        <taxon>Desulfovibrionia</taxon>
        <taxon>Desulfovibrionales</taxon>
        <taxon>Desulfomicrobiaceae</taxon>
        <taxon>Desulfomicrobium</taxon>
    </lineage>
</organism>
<comment type="catalytic activity">
    <reaction evidence="1">
        <text>Hydrolysis of DNA containing ring-opened 7-methylguanine residues, releasing 2,6-diamino-4-hydroxy-5-(N-methyl)formamidopyrimidine.</text>
        <dbReference type="EC" id="3.2.2.23"/>
    </reaction>
</comment>
<evidence type="ECO:0000256" key="13">
    <source>
        <dbReference type="ARBA" id="ARBA00023125"/>
    </source>
</evidence>
<dbReference type="NCBIfam" id="TIGR00577">
    <property type="entry name" value="fpg"/>
    <property type="match status" value="1"/>
</dbReference>
<evidence type="ECO:0000256" key="10">
    <source>
        <dbReference type="ARBA" id="ARBA00022771"/>
    </source>
</evidence>
<evidence type="ECO:0000256" key="6">
    <source>
        <dbReference type="ARBA" id="ARBA00012720"/>
    </source>
</evidence>
<reference evidence="23 24" key="1">
    <citation type="submission" date="2016-10" db="EMBL/GenBank/DDBJ databases">
        <authorList>
            <person name="Varghese N."/>
            <person name="Submissions S."/>
        </authorList>
    </citation>
    <scope>NUCLEOTIDE SEQUENCE [LARGE SCALE GENOMIC DNA]</scope>
    <source>
        <strain evidence="23 24">DSM 1741</strain>
    </source>
</reference>
<evidence type="ECO:0000256" key="15">
    <source>
        <dbReference type="ARBA" id="ARBA00023239"/>
    </source>
</evidence>
<evidence type="ECO:0000256" key="2">
    <source>
        <dbReference type="ARBA" id="ARBA00001947"/>
    </source>
</evidence>
<evidence type="ECO:0000256" key="8">
    <source>
        <dbReference type="ARBA" id="ARBA00022723"/>
    </source>
</evidence>
<protein>
    <recommendedName>
        <fullName evidence="7">Formamidopyrimidine-DNA glycosylase</fullName>
        <ecNumber evidence="5">3.2.2.23</ecNumber>
        <ecNumber evidence="6">4.2.99.18</ecNumber>
    </recommendedName>
    <alternativeName>
        <fullName evidence="18">DNA-(apurinic or apyrimidinic site) lyase MutM</fullName>
    </alternativeName>
</protein>
<evidence type="ECO:0000256" key="4">
    <source>
        <dbReference type="ARBA" id="ARBA00011245"/>
    </source>
</evidence>
<evidence type="ECO:0000256" key="17">
    <source>
        <dbReference type="ARBA" id="ARBA00023295"/>
    </source>
</evidence>
<dbReference type="InterPro" id="IPR020629">
    <property type="entry name" value="FPG_Glyclase"/>
</dbReference>
<dbReference type="Pfam" id="PF06831">
    <property type="entry name" value="H2TH"/>
    <property type="match status" value="1"/>
</dbReference>
<evidence type="ECO:0000256" key="1">
    <source>
        <dbReference type="ARBA" id="ARBA00001668"/>
    </source>
</evidence>
<feature type="domain" description="FPG-type" evidence="21">
    <location>
        <begin position="234"/>
        <end position="268"/>
    </location>
</feature>
<keyword evidence="11" id="KW-0378">Hydrolase</keyword>